<dbReference type="RefSeq" id="WP_344800450.1">
    <property type="nucleotide sequence ID" value="NZ_BAABBN010000015.1"/>
</dbReference>
<dbReference type="PANTHER" id="PTHR30041">
    <property type="entry name" value="ARSENATE REDUCTASE"/>
    <property type="match status" value="1"/>
</dbReference>
<dbReference type="Gene3D" id="3.40.30.10">
    <property type="entry name" value="Glutaredoxin"/>
    <property type="match status" value="1"/>
</dbReference>
<dbReference type="InterPro" id="IPR036249">
    <property type="entry name" value="Thioredoxin-like_sf"/>
</dbReference>
<comment type="caution">
    <text evidence="3">The sequence shown here is derived from an EMBL/GenBank/DDBJ whole genome shotgun (WGS) entry which is preliminary data.</text>
</comment>
<evidence type="ECO:0000313" key="4">
    <source>
        <dbReference type="Proteomes" id="UP001501565"/>
    </source>
</evidence>
<evidence type="ECO:0000256" key="1">
    <source>
        <dbReference type="ARBA" id="ARBA00007198"/>
    </source>
</evidence>
<dbReference type="NCBIfam" id="TIGR01617">
    <property type="entry name" value="arsC_related"/>
    <property type="match status" value="1"/>
</dbReference>
<dbReference type="NCBIfam" id="NF008107">
    <property type="entry name" value="PRK10853.1"/>
    <property type="match status" value="1"/>
</dbReference>
<dbReference type="InterPro" id="IPR006660">
    <property type="entry name" value="Arsenate_reductase-like"/>
</dbReference>
<dbReference type="Pfam" id="PF03960">
    <property type="entry name" value="ArsC"/>
    <property type="match status" value="1"/>
</dbReference>
<dbReference type="Proteomes" id="UP001501565">
    <property type="component" value="Unassembled WGS sequence"/>
</dbReference>
<dbReference type="SUPFAM" id="SSF52833">
    <property type="entry name" value="Thioredoxin-like"/>
    <property type="match status" value="1"/>
</dbReference>
<gene>
    <name evidence="3" type="ORF">GCM10022277_40300</name>
</gene>
<dbReference type="InterPro" id="IPR006504">
    <property type="entry name" value="Tscrpt_reg_Spx/MgsR"/>
</dbReference>
<reference evidence="4" key="1">
    <citation type="journal article" date="2019" name="Int. J. Syst. Evol. Microbiol.">
        <title>The Global Catalogue of Microorganisms (GCM) 10K type strain sequencing project: providing services to taxonomists for standard genome sequencing and annotation.</title>
        <authorList>
            <consortium name="The Broad Institute Genomics Platform"/>
            <consortium name="The Broad Institute Genome Sequencing Center for Infectious Disease"/>
            <person name="Wu L."/>
            <person name="Ma J."/>
        </authorList>
    </citation>
    <scope>NUCLEOTIDE SEQUENCE [LARGE SCALE GENOMIC DNA]</scope>
    <source>
        <strain evidence="4">JCM 17551</strain>
    </source>
</reference>
<name>A0ABP7NAM9_9GAMM</name>
<dbReference type="PROSITE" id="PS51353">
    <property type="entry name" value="ARSC"/>
    <property type="match status" value="1"/>
</dbReference>
<proteinExistence type="inferred from homology"/>
<organism evidence="3 4">
    <name type="scientific">Litoribacillus peritrichatus</name>
    <dbReference type="NCBI Taxonomy" id="718191"/>
    <lineage>
        <taxon>Bacteria</taxon>
        <taxon>Pseudomonadati</taxon>
        <taxon>Pseudomonadota</taxon>
        <taxon>Gammaproteobacteria</taxon>
        <taxon>Oceanospirillales</taxon>
        <taxon>Oceanospirillaceae</taxon>
        <taxon>Litoribacillus</taxon>
    </lineage>
</organism>
<evidence type="ECO:0000256" key="2">
    <source>
        <dbReference type="PROSITE-ProRule" id="PRU01282"/>
    </source>
</evidence>
<accession>A0ABP7NAM9</accession>
<comment type="similarity">
    <text evidence="1 2">Belongs to the ArsC family.</text>
</comment>
<sequence length="115" mass="13435">MSTTIYGIKNCDTMKKAFKWLESNNIEYSFHDYKKAGLEELQANEWVNELGWENVINKRGTTWRKLDDTIKDTMNNETAVQVMIENPSIIKRPLLIHNDSKTLGFKEAEYQTIFG</sequence>
<keyword evidence="4" id="KW-1185">Reference proteome</keyword>
<dbReference type="EMBL" id="BAABBN010000015">
    <property type="protein sequence ID" value="GAA3940265.1"/>
    <property type="molecule type" value="Genomic_DNA"/>
</dbReference>
<dbReference type="PANTHER" id="PTHR30041:SF8">
    <property type="entry name" value="PROTEIN YFFB"/>
    <property type="match status" value="1"/>
</dbReference>
<dbReference type="CDD" id="cd03035">
    <property type="entry name" value="ArsC_Yffb"/>
    <property type="match status" value="1"/>
</dbReference>
<evidence type="ECO:0000313" key="3">
    <source>
        <dbReference type="EMBL" id="GAA3940265.1"/>
    </source>
</evidence>
<protein>
    <submittedName>
        <fullName evidence="3">ArsC family reductase</fullName>
    </submittedName>
</protein>